<sequence length="576" mass="67226">MKHFRLLFLFVSRFLILSANSFAHSTQQDTSVVARYAGEYSVTAGELNKYVVDWLYNKRYRNREDIYRNALRDMLVNQFKRMDFFERGLDTNTGLIKSISRIINEELVAEYFKSQYLGKYTSEEAAKNVYGMMDRKIVYRQIELVKDKDITREQLDSLEQKALEIKSEIENGRDFSELVKKYSANNNGVMPPVDWKQALLDPVANIVFKLNKGDIRILNAPTAIKIVEVVDILPVRVKPFESVKHEIKTYLKNIFYTPAYEEFENDMKKTIDESKLSWNNAALEQIVKWSKIQDFYKDKYSQLISEEINKGNNKIILTYDGGKVDYKKLIYLLDNILILKDGENITTEALKDFLTEALRTEIIVKKAEALNLKKNIFNAFTDDIALKNQLVRLYNLAVIESKIPPATEDAIYSFYLEHKNDLYYQLEKRNIFVMVFPTKEEADSAYGKIKSGVPFEKVKGRYLVKTYIKDRNGEIKSFGKDEKPVFGNIAFALNESEVAEPIEFEDYDNKSYAVIKCFKISPEKQLSFEEAKDSVIEDYKNYHREKIKIEIEEYLIKKYKPVINEETLKKLIEGVS</sequence>
<dbReference type="GO" id="GO:0003755">
    <property type="term" value="F:peptidyl-prolyl cis-trans isomerase activity"/>
    <property type="evidence" value="ECO:0007669"/>
    <property type="project" value="UniProtKB-KW"/>
</dbReference>
<keyword evidence="3 6" id="KW-0732">Signal</keyword>
<keyword evidence="4" id="KW-0697">Rotamase</keyword>
<keyword evidence="5" id="KW-0413">Isomerase</keyword>
<evidence type="ECO:0000313" key="8">
    <source>
        <dbReference type="EMBL" id="AFN76070.1"/>
    </source>
</evidence>
<evidence type="ECO:0000256" key="3">
    <source>
        <dbReference type="ARBA" id="ARBA00022729"/>
    </source>
</evidence>
<dbReference type="OrthoDB" id="1523637at2"/>
<dbReference type="eggNOG" id="COG0760">
    <property type="taxonomic scope" value="Bacteria"/>
</dbReference>
<dbReference type="Proteomes" id="UP000009011">
    <property type="component" value="Chromosome"/>
</dbReference>
<evidence type="ECO:0000313" key="9">
    <source>
        <dbReference type="Proteomes" id="UP000009011"/>
    </source>
</evidence>
<dbReference type="PANTHER" id="PTHR47245:SF1">
    <property type="entry name" value="FOLDASE PROTEIN PRSA"/>
    <property type="match status" value="1"/>
</dbReference>
<feature type="signal peptide" evidence="6">
    <location>
        <begin position="1"/>
        <end position="23"/>
    </location>
</feature>
<dbReference type="InterPro" id="IPR046357">
    <property type="entry name" value="PPIase_dom_sf"/>
</dbReference>
<reference evidence="8 9" key="1">
    <citation type="journal article" date="2013" name="PLoS ONE">
        <title>Genomic analysis of Melioribacter roseus, facultatively anaerobic organotrophic bacterium representing a novel deep lineage within Bacteriodetes/Chlorobi group.</title>
        <authorList>
            <person name="Kadnikov V.V."/>
            <person name="Mardanov A.V."/>
            <person name="Podosokorskaya O.A."/>
            <person name="Gavrilov S.N."/>
            <person name="Kublanov I.V."/>
            <person name="Beletsky A.V."/>
            <person name="Bonch-Osmolovskaya E.A."/>
            <person name="Ravin N.V."/>
        </authorList>
    </citation>
    <scope>NUCLEOTIDE SEQUENCE [LARGE SCALE GENOMIC DNA]</scope>
    <source>
        <strain evidence="9">JCM 17771 / P3M-2</strain>
    </source>
</reference>
<feature type="chain" id="PRO_5003707238" description="peptidylprolyl isomerase" evidence="6">
    <location>
        <begin position="24"/>
        <end position="576"/>
    </location>
</feature>
<dbReference type="InterPro" id="IPR000297">
    <property type="entry name" value="PPIase_PpiC"/>
</dbReference>
<dbReference type="STRING" id="1191523.MROS_2840"/>
<proteinExistence type="predicted"/>
<organism evidence="8 9">
    <name type="scientific">Melioribacter roseus (strain DSM 23840 / JCM 17771 / VKM B-2668 / P3M-2)</name>
    <dbReference type="NCBI Taxonomy" id="1191523"/>
    <lineage>
        <taxon>Bacteria</taxon>
        <taxon>Pseudomonadati</taxon>
        <taxon>Ignavibacteriota</taxon>
        <taxon>Ignavibacteria</taxon>
        <taxon>Ignavibacteriales</taxon>
        <taxon>Melioribacteraceae</taxon>
        <taxon>Melioribacter</taxon>
    </lineage>
</organism>
<dbReference type="SUPFAM" id="SSF54534">
    <property type="entry name" value="FKBP-like"/>
    <property type="match status" value="2"/>
</dbReference>
<evidence type="ECO:0000256" key="4">
    <source>
        <dbReference type="ARBA" id="ARBA00023110"/>
    </source>
</evidence>
<keyword evidence="9" id="KW-1185">Reference proteome</keyword>
<dbReference type="EC" id="5.2.1.8" evidence="2"/>
<name>I6ZAA4_MELRP</name>
<evidence type="ECO:0000256" key="1">
    <source>
        <dbReference type="ARBA" id="ARBA00000971"/>
    </source>
</evidence>
<evidence type="ECO:0000256" key="2">
    <source>
        <dbReference type="ARBA" id="ARBA00013194"/>
    </source>
</evidence>
<dbReference type="Gene3D" id="3.10.50.40">
    <property type="match status" value="2"/>
</dbReference>
<dbReference type="PANTHER" id="PTHR47245">
    <property type="entry name" value="PEPTIDYLPROLYL ISOMERASE"/>
    <property type="match status" value="1"/>
</dbReference>
<evidence type="ECO:0000259" key="7">
    <source>
        <dbReference type="Pfam" id="PF13145"/>
    </source>
</evidence>
<dbReference type="InterPro" id="IPR050245">
    <property type="entry name" value="PrsA_foldase"/>
</dbReference>
<dbReference type="RefSeq" id="WP_014857500.1">
    <property type="nucleotide sequence ID" value="NC_018178.1"/>
</dbReference>
<comment type="catalytic activity">
    <reaction evidence="1">
        <text>[protein]-peptidylproline (omega=180) = [protein]-peptidylproline (omega=0)</text>
        <dbReference type="Rhea" id="RHEA:16237"/>
        <dbReference type="Rhea" id="RHEA-COMP:10747"/>
        <dbReference type="Rhea" id="RHEA-COMP:10748"/>
        <dbReference type="ChEBI" id="CHEBI:83833"/>
        <dbReference type="ChEBI" id="CHEBI:83834"/>
        <dbReference type="EC" id="5.2.1.8"/>
    </reaction>
</comment>
<protein>
    <recommendedName>
        <fullName evidence="2">peptidylprolyl isomerase</fullName>
        <ecNumber evidence="2">5.2.1.8</ecNumber>
    </recommendedName>
</protein>
<feature type="domain" description="PpiC" evidence="7">
    <location>
        <begin position="407"/>
        <end position="533"/>
    </location>
</feature>
<dbReference type="Pfam" id="PF13616">
    <property type="entry name" value="Rotamase_3"/>
    <property type="match status" value="1"/>
</dbReference>
<dbReference type="AlphaFoldDB" id="I6ZAA4"/>
<accession>I6ZAA4</accession>
<evidence type="ECO:0000256" key="5">
    <source>
        <dbReference type="ARBA" id="ARBA00023235"/>
    </source>
</evidence>
<dbReference type="HOGENOM" id="CLU_473117_0_0_10"/>
<dbReference type="Pfam" id="PF13145">
    <property type="entry name" value="Rotamase_2"/>
    <property type="match status" value="1"/>
</dbReference>
<gene>
    <name evidence="8" type="ordered locus">MROS_2840</name>
</gene>
<evidence type="ECO:0000256" key="6">
    <source>
        <dbReference type="SAM" id="SignalP"/>
    </source>
</evidence>
<dbReference type="EMBL" id="CP003557">
    <property type="protein sequence ID" value="AFN76070.1"/>
    <property type="molecule type" value="Genomic_DNA"/>
</dbReference>
<dbReference type="KEGG" id="mro:MROS_2840"/>